<accession>A0A4Y2M0Y6</accession>
<gene>
    <name evidence="2" type="ORF">AVEN_137077_1</name>
</gene>
<feature type="signal peptide" evidence="1">
    <location>
        <begin position="1"/>
        <end position="26"/>
    </location>
</feature>
<dbReference type="Proteomes" id="UP000499080">
    <property type="component" value="Unassembled WGS sequence"/>
</dbReference>
<organism evidence="2 3">
    <name type="scientific">Araneus ventricosus</name>
    <name type="common">Orbweaver spider</name>
    <name type="synonym">Epeira ventricosa</name>
    <dbReference type="NCBI Taxonomy" id="182803"/>
    <lineage>
        <taxon>Eukaryota</taxon>
        <taxon>Metazoa</taxon>
        <taxon>Ecdysozoa</taxon>
        <taxon>Arthropoda</taxon>
        <taxon>Chelicerata</taxon>
        <taxon>Arachnida</taxon>
        <taxon>Araneae</taxon>
        <taxon>Araneomorphae</taxon>
        <taxon>Entelegynae</taxon>
        <taxon>Araneoidea</taxon>
        <taxon>Araneidae</taxon>
        <taxon>Araneus</taxon>
    </lineage>
</organism>
<evidence type="ECO:0000313" key="2">
    <source>
        <dbReference type="EMBL" id="GBN20402.1"/>
    </source>
</evidence>
<dbReference type="AlphaFoldDB" id="A0A4Y2M0Y6"/>
<keyword evidence="3" id="KW-1185">Reference proteome</keyword>
<evidence type="ECO:0000256" key="1">
    <source>
        <dbReference type="SAM" id="SignalP"/>
    </source>
</evidence>
<comment type="caution">
    <text evidence="2">The sequence shown here is derived from an EMBL/GenBank/DDBJ whole genome shotgun (WGS) entry which is preliminary data.</text>
</comment>
<proteinExistence type="predicted"/>
<protein>
    <submittedName>
        <fullName evidence="2">Uncharacterized protein</fullName>
    </submittedName>
</protein>
<reference evidence="2 3" key="1">
    <citation type="journal article" date="2019" name="Sci. Rep.">
        <title>Orb-weaving spider Araneus ventricosus genome elucidates the spidroin gene catalogue.</title>
        <authorList>
            <person name="Kono N."/>
            <person name="Nakamura H."/>
            <person name="Ohtoshi R."/>
            <person name="Moran D.A.P."/>
            <person name="Shinohara A."/>
            <person name="Yoshida Y."/>
            <person name="Fujiwara M."/>
            <person name="Mori M."/>
            <person name="Tomita M."/>
            <person name="Arakawa K."/>
        </authorList>
    </citation>
    <scope>NUCLEOTIDE SEQUENCE [LARGE SCALE GENOMIC DNA]</scope>
</reference>
<keyword evidence="1" id="KW-0732">Signal</keyword>
<dbReference type="EMBL" id="BGPR01006611">
    <property type="protein sequence ID" value="GBN20402.1"/>
    <property type="molecule type" value="Genomic_DNA"/>
</dbReference>
<feature type="chain" id="PRO_5021414537" evidence="1">
    <location>
        <begin position="27"/>
        <end position="128"/>
    </location>
</feature>
<name>A0A4Y2M0Y6_ARAVE</name>
<evidence type="ECO:0000313" key="3">
    <source>
        <dbReference type="Proteomes" id="UP000499080"/>
    </source>
</evidence>
<sequence length="128" mass="14984">MDQAGSNFRLFFKHLVILISLATVLTSRFEATTRLFWNGYLKRHGPPVGDDDNAWLARRSPDSHHASERTYVWLWRSPTYDLACNRPSTTDLLWNRVSNLEPSNWLQILPLRHPRFLIKAVVIDIRDL</sequence>